<feature type="disulfide bond" evidence="6">
    <location>
        <begin position="477"/>
        <end position="497"/>
    </location>
</feature>
<keyword evidence="8" id="KW-0479">Metal-binding</keyword>
<organism evidence="14 15">
    <name type="scientific">Batillaria attramentaria</name>
    <dbReference type="NCBI Taxonomy" id="370345"/>
    <lineage>
        <taxon>Eukaryota</taxon>
        <taxon>Metazoa</taxon>
        <taxon>Spiralia</taxon>
        <taxon>Lophotrochozoa</taxon>
        <taxon>Mollusca</taxon>
        <taxon>Gastropoda</taxon>
        <taxon>Caenogastropoda</taxon>
        <taxon>Sorbeoconcha</taxon>
        <taxon>Cerithioidea</taxon>
        <taxon>Batillariidae</taxon>
        <taxon>Batillaria</taxon>
    </lineage>
</organism>
<keyword evidence="3 10" id="KW-1133">Transmembrane helix</keyword>
<comment type="caution">
    <text evidence="7">Lacks conserved residue(s) required for the propagation of feature annotation.</text>
</comment>
<reference evidence="14 15" key="1">
    <citation type="journal article" date="2023" name="Sci. Data">
        <title>Genome assembly of the Korean intertidal mud-creeper Batillaria attramentaria.</title>
        <authorList>
            <person name="Patra A.K."/>
            <person name="Ho P.T."/>
            <person name="Jun S."/>
            <person name="Lee S.J."/>
            <person name="Kim Y."/>
            <person name="Won Y.J."/>
        </authorList>
    </citation>
    <scope>NUCLEOTIDE SEQUENCE [LARGE SCALE GENOMIC DNA]</scope>
    <source>
        <strain evidence="14">Wonlab-2016</strain>
    </source>
</reference>
<dbReference type="FunFam" id="4.10.70.10:FF:000001">
    <property type="entry name" value="Disintegrin and metalloproteinase domain-containing protein 22"/>
    <property type="match status" value="1"/>
</dbReference>
<feature type="compositionally biased region" description="Polar residues" evidence="9">
    <location>
        <begin position="1368"/>
        <end position="1379"/>
    </location>
</feature>
<keyword evidence="2 10" id="KW-0812">Transmembrane</keyword>
<dbReference type="InterPro" id="IPR036436">
    <property type="entry name" value="Disintegrin_dom_sf"/>
</dbReference>
<evidence type="ECO:0000256" key="9">
    <source>
        <dbReference type="SAM" id="MobiDB-lite"/>
    </source>
</evidence>
<dbReference type="SMART" id="SM00050">
    <property type="entry name" value="DISIN"/>
    <property type="match status" value="1"/>
</dbReference>
<feature type="compositionally biased region" description="Basic and acidic residues" evidence="9">
    <location>
        <begin position="873"/>
        <end position="882"/>
    </location>
</feature>
<feature type="active site" evidence="8">
    <location>
        <position position="351"/>
    </location>
</feature>
<name>A0ABD0LIT1_9CAEN</name>
<evidence type="ECO:0000256" key="2">
    <source>
        <dbReference type="ARBA" id="ARBA00022692"/>
    </source>
</evidence>
<keyword evidence="8" id="KW-0862">Zinc</keyword>
<comment type="subcellular location">
    <subcellularLocation>
        <location evidence="1">Membrane</location>
        <topology evidence="1">Single-pass membrane protein</topology>
    </subcellularLocation>
</comment>
<keyword evidence="5 7" id="KW-1015">Disulfide bond</keyword>
<feature type="compositionally biased region" description="Polar residues" evidence="9">
    <location>
        <begin position="1335"/>
        <end position="1358"/>
    </location>
</feature>
<evidence type="ECO:0000313" key="14">
    <source>
        <dbReference type="EMBL" id="KAK7499400.1"/>
    </source>
</evidence>
<feature type="compositionally biased region" description="Polar residues" evidence="9">
    <location>
        <begin position="1408"/>
        <end position="1417"/>
    </location>
</feature>
<feature type="compositionally biased region" description="Low complexity" evidence="9">
    <location>
        <begin position="1381"/>
        <end position="1398"/>
    </location>
</feature>
<feature type="compositionally biased region" description="Polar residues" evidence="9">
    <location>
        <begin position="957"/>
        <end position="968"/>
    </location>
</feature>
<feature type="compositionally biased region" description="Polar residues" evidence="9">
    <location>
        <begin position="1211"/>
        <end position="1253"/>
    </location>
</feature>
<dbReference type="InterPro" id="IPR000742">
    <property type="entry name" value="EGF"/>
</dbReference>
<dbReference type="SMART" id="SM00608">
    <property type="entry name" value="ACR"/>
    <property type="match status" value="1"/>
</dbReference>
<dbReference type="Gene3D" id="4.10.70.10">
    <property type="entry name" value="Disintegrin domain"/>
    <property type="match status" value="1"/>
</dbReference>
<dbReference type="InterPro" id="IPR001762">
    <property type="entry name" value="Disintegrin_dom"/>
</dbReference>
<evidence type="ECO:0000259" key="11">
    <source>
        <dbReference type="PROSITE" id="PS50026"/>
    </source>
</evidence>
<evidence type="ECO:0000256" key="3">
    <source>
        <dbReference type="ARBA" id="ARBA00022989"/>
    </source>
</evidence>
<feature type="transmembrane region" description="Helical" evidence="10">
    <location>
        <begin position="673"/>
        <end position="696"/>
    </location>
</feature>
<gene>
    <name evidence="14" type="ORF">BaRGS_00009375</name>
</gene>
<feature type="binding site" evidence="8">
    <location>
        <position position="354"/>
    </location>
    <ligand>
        <name>Zn(2+)</name>
        <dbReference type="ChEBI" id="CHEBI:29105"/>
        <note>catalytic</note>
    </ligand>
</feature>
<dbReference type="SUPFAM" id="SSF57552">
    <property type="entry name" value="Blood coagulation inhibitor (disintegrin)"/>
    <property type="match status" value="1"/>
</dbReference>
<dbReference type="PROSITE" id="PS50026">
    <property type="entry name" value="EGF_3"/>
    <property type="match status" value="1"/>
</dbReference>
<feature type="compositionally biased region" description="Polar residues" evidence="9">
    <location>
        <begin position="804"/>
        <end position="813"/>
    </location>
</feature>
<dbReference type="EMBL" id="JACVVK020000044">
    <property type="protein sequence ID" value="KAK7499400.1"/>
    <property type="molecule type" value="Genomic_DNA"/>
</dbReference>
<feature type="disulfide bond" evidence="8">
    <location>
        <begin position="368"/>
        <end position="373"/>
    </location>
</feature>
<evidence type="ECO:0000313" key="15">
    <source>
        <dbReference type="Proteomes" id="UP001519460"/>
    </source>
</evidence>
<dbReference type="PANTHER" id="PTHR11905:SF159">
    <property type="entry name" value="ADAM METALLOPROTEASE"/>
    <property type="match status" value="1"/>
</dbReference>
<feature type="disulfide bond" evidence="8">
    <location>
        <begin position="366"/>
        <end position="390"/>
    </location>
</feature>
<dbReference type="PROSITE" id="PS50214">
    <property type="entry name" value="DISINTEGRIN_2"/>
    <property type="match status" value="1"/>
</dbReference>
<dbReference type="PROSITE" id="PS50215">
    <property type="entry name" value="ADAM_MEPRO"/>
    <property type="match status" value="1"/>
</dbReference>
<dbReference type="Proteomes" id="UP001519460">
    <property type="component" value="Unassembled WGS sequence"/>
</dbReference>
<feature type="region of interest" description="Disordered" evidence="9">
    <location>
        <begin position="1302"/>
        <end position="1417"/>
    </location>
</feature>
<feature type="disulfide bond" evidence="7">
    <location>
        <begin position="641"/>
        <end position="650"/>
    </location>
</feature>
<feature type="compositionally biased region" description="Polar residues" evidence="9">
    <location>
        <begin position="828"/>
        <end position="837"/>
    </location>
</feature>
<feature type="domain" description="Disintegrin" evidence="12">
    <location>
        <begin position="417"/>
        <end position="505"/>
    </location>
</feature>
<dbReference type="Pfam" id="PF00200">
    <property type="entry name" value="Disintegrin"/>
    <property type="match status" value="1"/>
</dbReference>
<sequence>MQMRTQDSGLRKLPSCGSRNRAPPIAPTLPQVKGGNKESSNMASHNLCILSVMLICRICTALLKTDAAGLGQKMKDFLPGAGFDKGEPGVAVFHQYQDCHLHAYSDLDHIASTLTEDEHIGNLTLQFTAFGQRFLVDLHLTKGYISDGEEIYHLQPLNGTSLHRVFRNKDRKKLPFRCGTDIHDVYKPPADIFREHVRSKRSIRGPYDSNQYTRYVELYLVNDYRTYDRHGKNSTVVFKRSQDIANIVNSLYRQLNIYVVLVGVEVWGTGDKIKITSSADTTMENFLRYRKERINPYYPNDNAQLITGIFFDHGVVGKAIKGPICTHQFSGGVSMDYDGLVTLVATTVAHEMGHNFGMEHDNDTKCSCPEDKCIMAATSGQISPHHWSSCSQNALHEAFELGMDYCLRNPPKMIFEGPVCGNGFVEEGEECDCGLPKDCTNRCCNSTTCQLHAQALCGTGRCCNMDTCKPKTPSTLCREPKGECDLPEFCDGANEFCPPDVYLENGVSCGGGQSYCYKGKCNTHNAQCQLLWGSTGRVNVMCGLLHCVHLNEKLMFWRDNLALDMRANFLMRGNTQYVCRSTMLDVGLDMPDPGLVPDGAKCEDNKICINQACVPLMKLNIPECPDCHGNGVCNSKGHCHCHVGYRPPLCDRPGYGGSIDSGPATNEYAKRDLLIGLLVLFLVILPLVALAFLAYINRNRLMTWWSKGPRIKFGALKKSQCPTPWPPQPRPSASFTEKRWSAAPSKPNTNLEISGPLIEDGHHSEPSAPPMPLPPSRPIFTPPVPTSAARPTPQPPKLNPPAARQSQLPSAVSQVPAVTIAGRDRKSFFNTTVTSNPEPVDKRPAGTAVSAPTGDASRPSRLLPSNSTGVNVKVKEDKKPEQKPTVSPPLSPSKAGRKVTHSQSMREGEKSSLQPGTGEKIIKRESFRGAEISHPILVSTTNRDSQVFADCEFDESGTLTRPITSSHSVHGANPAAENVRDGCRSPVRRSQSDRPLSPKRRAATAVSDGQGSLGRKGASQNKPFRPRPLPPEPVLESEPLYINEGLSDLTDLKACISSAFDGIDLNLPSENDKPALPPRQQPSSLSADKSGQNPTLRSNPTPSVATSASKPSQAVSLNKESSSVAPSKAVGAAVKGSTVAAGKGPASGASSWKKGPTSGPSKTSLASAASTGASSAANKGPAAASASSTSAFSSASKAPSASTIAKPASSGQLNKGPTSSLGKATTTSTDKPAISSTLNSLNKGPSTGPSKGPTNSTDKTSVSSSSNSLNTGPTRGPTTGSVARGPVASALNKALAASLQNKGLANTNSAENKGPTGSVGGKGPATSVASKPATGAQNKAPTATGASKGLESTGSNKGPSAGVASKISALTNNTATSKGPSAGRGSSGQVQRSGSGAARPSVAPKPQPNKSVRSYNF</sequence>
<accession>A0ABD0LIT1</accession>
<feature type="compositionally biased region" description="Low complexity" evidence="9">
    <location>
        <begin position="1140"/>
        <end position="1210"/>
    </location>
</feature>
<feature type="domain" description="EGF-like" evidence="11">
    <location>
        <begin position="620"/>
        <end position="651"/>
    </location>
</feature>
<dbReference type="CDD" id="cd04269">
    <property type="entry name" value="ZnMc_adamalysin_II_like"/>
    <property type="match status" value="1"/>
</dbReference>
<keyword evidence="15" id="KW-1185">Reference proteome</keyword>
<dbReference type="PROSITE" id="PS01186">
    <property type="entry name" value="EGF_2"/>
    <property type="match status" value="1"/>
</dbReference>
<evidence type="ECO:0000256" key="1">
    <source>
        <dbReference type="ARBA" id="ARBA00004167"/>
    </source>
</evidence>
<dbReference type="SUPFAM" id="SSF55486">
    <property type="entry name" value="Metalloproteases ('zincins'), catalytic domain"/>
    <property type="match status" value="1"/>
</dbReference>
<keyword evidence="7" id="KW-0245">EGF-like domain</keyword>
<evidence type="ECO:0008006" key="16">
    <source>
        <dbReference type="Google" id="ProtNLM"/>
    </source>
</evidence>
<feature type="binding site" evidence="8">
    <location>
        <position position="350"/>
    </location>
    <ligand>
        <name>Zn(2+)</name>
        <dbReference type="ChEBI" id="CHEBI:29105"/>
        <note>catalytic</note>
    </ligand>
</feature>
<dbReference type="GO" id="GO:0016020">
    <property type="term" value="C:membrane"/>
    <property type="evidence" value="ECO:0007669"/>
    <property type="project" value="UniProtKB-SubCell"/>
</dbReference>
<evidence type="ECO:0000256" key="5">
    <source>
        <dbReference type="ARBA" id="ARBA00023157"/>
    </source>
</evidence>
<dbReference type="Gene3D" id="3.40.390.10">
    <property type="entry name" value="Collagenase (Catalytic Domain)"/>
    <property type="match status" value="1"/>
</dbReference>
<evidence type="ECO:0000256" key="4">
    <source>
        <dbReference type="ARBA" id="ARBA00023136"/>
    </source>
</evidence>
<feature type="compositionally biased region" description="Polar residues" evidence="9">
    <location>
        <begin position="1081"/>
        <end position="1125"/>
    </location>
</feature>
<dbReference type="Pfam" id="PF01421">
    <property type="entry name" value="Reprolysin"/>
    <property type="match status" value="1"/>
</dbReference>
<feature type="binding site" evidence="8">
    <location>
        <position position="360"/>
    </location>
    <ligand>
        <name>Zn(2+)</name>
        <dbReference type="ChEBI" id="CHEBI:29105"/>
        <note>catalytic</note>
    </ligand>
</feature>
<feature type="region of interest" description="Disordered" evidence="9">
    <location>
        <begin position="1063"/>
        <end position="1286"/>
    </location>
</feature>
<dbReference type="FunFam" id="3.40.390.10:FF:000002">
    <property type="entry name" value="Disintegrin and metalloproteinase domain-containing protein 22"/>
    <property type="match status" value="1"/>
</dbReference>
<evidence type="ECO:0000259" key="12">
    <source>
        <dbReference type="PROSITE" id="PS50214"/>
    </source>
</evidence>
<dbReference type="InterPro" id="IPR006586">
    <property type="entry name" value="ADAM_Cys-rich"/>
</dbReference>
<evidence type="ECO:0000256" key="7">
    <source>
        <dbReference type="PROSITE-ProRule" id="PRU00076"/>
    </source>
</evidence>
<dbReference type="PANTHER" id="PTHR11905">
    <property type="entry name" value="ADAM A DISINTEGRIN AND METALLOPROTEASE DOMAIN"/>
    <property type="match status" value="1"/>
</dbReference>
<dbReference type="InterPro" id="IPR034027">
    <property type="entry name" value="Reprolysin_adamalysin"/>
</dbReference>
<evidence type="ECO:0000256" key="6">
    <source>
        <dbReference type="PROSITE-ProRule" id="PRU00068"/>
    </source>
</evidence>
<feature type="region of interest" description="Disordered" evidence="9">
    <location>
        <begin position="1"/>
        <end position="37"/>
    </location>
</feature>
<feature type="compositionally biased region" description="Low complexity" evidence="9">
    <location>
        <begin position="1254"/>
        <end position="1271"/>
    </location>
</feature>
<feature type="region of interest" description="Disordered" evidence="9">
    <location>
        <begin position="717"/>
        <end position="931"/>
    </location>
</feature>
<evidence type="ECO:0000256" key="8">
    <source>
        <dbReference type="PROSITE-ProRule" id="PRU00276"/>
    </source>
</evidence>
<evidence type="ECO:0000259" key="13">
    <source>
        <dbReference type="PROSITE" id="PS50215"/>
    </source>
</evidence>
<evidence type="ECO:0000256" key="10">
    <source>
        <dbReference type="SAM" id="Phobius"/>
    </source>
</evidence>
<dbReference type="InterPro" id="IPR024079">
    <property type="entry name" value="MetalloPept_cat_dom_sf"/>
</dbReference>
<proteinExistence type="predicted"/>
<comment type="caution">
    <text evidence="14">The sequence shown here is derived from an EMBL/GenBank/DDBJ whole genome shotgun (WGS) entry which is preliminary data.</text>
</comment>
<feature type="region of interest" description="Disordered" evidence="9">
    <location>
        <begin position="957"/>
        <end position="1036"/>
    </location>
</feature>
<keyword evidence="4 10" id="KW-0472">Membrane</keyword>
<dbReference type="InterPro" id="IPR001590">
    <property type="entry name" value="Peptidase_M12B"/>
</dbReference>
<feature type="domain" description="Peptidase M12B" evidence="13">
    <location>
        <begin position="214"/>
        <end position="411"/>
    </location>
</feature>
<feature type="compositionally biased region" description="Pro residues" evidence="9">
    <location>
        <begin position="767"/>
        <end position="785"/>
    </location>
</feature>
<feature type="compositionally biased region" description="Polar residues" evidence="9">
    <location>
        <begin position="1272"/>
        <end position="1281"/>
    </location>
</feature>
<dbReference type="GO" id="GO:0046872">
    <property type="term" value="F:metal ion binding"/>
    <property type="evidence" value="ECO:0007669"/>
    <property type="project" value="UniProtKB-KW"/>
</dbReference>
<protein>
    <recommendedName>
        <fullName evidence="16">Disintegrin and metalloproteinase domain-containing protein 12</fullName>
    </recommendedName>
</protein>